<dbReference type="Proteomes" id="UP000638313">
    <property type="component" value="Unassembled WGS sequence"/>
</dbReference>
<dbReference type="EMBL" id="BNBD01000020">
    <property type="protein sequence ID" value="GHF71024.1"/>
    <property type="molecule type" value="Genomic_DNA"/>
</dbReference>
<keyword evidence="1" id="KW-0175">Coiled coil</keyword>
<evidence type="ECO:0000313" key="2">
    <source>
        <dbReference type="EMBL" id="GHF71024.1"/>
    </source>
</evidence>
<evidence type="ECO:0000256" key="1">
    <source>
        <dbReference type="SAM" id="Coils"/>
    </source>
</evidence>
<sequence>MTDANVSTKTEHKLRGAMDRLLAGKPQHSDGRLTKNNLALEAGVSPATMFRAKAVLADWDAHIDTHGCLTPGEARRDADIDDLRRQLAAAKKEITELNRRLTAATTVIASLHHDNQLLRAEHHQAGRLVALPIQQQSHQSNASGSP</sequence>
<name>A0A919B8C5_9ACTN</name>
<reference evidence="2" key="1">
    <citation type="journal article" date="2014" name="Int. J. Syst. Evol. Microbiol.">
        <title>Complete genome sequence of Corynebacterium casei LMG S-19264T (=DSM 44701T), isolated from a smear-ripened cheese.</title>
        <authorList>
            <consortium name="US DOE Joint Genome Institute (JGI-PGF)"/>
            <person name="Walter F."/>
            <person name="Albersmeier A."/>
            <person name="Kalinowski J."/>
            <person name="Ruckert C."/>
        </authorList>
    </citation>
    <scope>NUCLEOTIDE SEQUENCE</scope>
    <source>
        <strain evidence="2">JCM 4059</strain>
    </source>
</reference>
<comment type="caution">
    <text evidence="2">The sequence shown here is derived from an EMBL/GenBank/DDBJ whole genome shotgun (WGS) entry which is preliminary data.</text>
</comment>
<gene>
    <name evidence="2" type="ORF">GCM10010218_60450</name>
</gene>
<organism evidence="2 3">
    <name type="scientific">Streptomyces mashuensis</name>
    <dbReference type="NCBI Taxonomy" id="33904"/>
    <lineage>
        <taxon>Bacteria</taxon>
        <taxon>Bacillati</taxon>
        <taxon>Actinomycetota</taxon>
        <taxon>Actinomycetes</taxon>
        <taxon>Kitasatosporales</taxon>
        <taxon>Streptomycetaceae</taxon>
        <taxon>Streptomyces</taxon>
    </lineage>
</organism>
<feature type="coiled-coil region" evidence="1">
    <location>
        <begin position="73"/>
        <end position="107"/>
    </location>
</feature>
<dbReference type="AlphaFoldDB" id="A0A919B8C5"/>
<protein>
    <submittedName>
        <fullName evidence="2">Uncharacterized protein</fullName>
    </submittedName>
</protein>
<keyword evidence="3" id="KW-1185">Reference proteome</keyword>
<proteinExistence type="predicted"/>
<evidence type="ECO:0000313" key="3">
    <source>
        <dbReference type="Proteomes" id="UP000638313"/>
    </source>
</evidence>
<accession>A0A919B8C5</accession>
<reference evidence="2" key="2">
    <citation type="submission" date="2020-09" db="EMBL/GenBank/DDBJ databases">
        <authorList>
            <person name="Sun Q."/>
            <person name="Ohkuma M."/>
        </authorList>
    </citation>
    <scope>NUCLEOTIDE SEQUENCE</scope>
    <source>
        <strain evidence="2">JCM 4059</strain>
    </source>
</reference>
<dbReference type="RefSeq" id="WP_190132948.1">
    <property type="nucleotide sequence ID" value="NZ_BNBD01000020.1"/>
</dbReference>